<organism evidence="3 4">
    <name type="scientific">Sphaerosporella brunnea</name>
    <dbReference type="NCBI Taxonomy" id="1250544"/>
    <lineage>
        <taxon>Eukaryota</taxon>
        <taxon>Fungi</taxon>
        <taxon>Dikarya</taxon>
        <taxon>Ascomycota</taxon>
        <taxon>Pezizomycotina</taxon>
        <taxon>Pezizomycetes</taxon>
        <taxon>Pezizales</taxon>
        <taxon>Pyronemataceae</taxon>
        <taxon>Sphaerosporella</taxon>
    </lineage>
</organism>
<evidence type="ECO:0000313" key="3">
    <source>
        <dbReference type="EMBL" id="KAA8894673.1"/>
    </source>
</evidence>
<keyword evidence="4" id="KW-1185">Reference proteome</keyword>
<reference evidence="3 4" key="1">
    <citation type="submission" date="2019-09" db="EMBL/GenBank/DDBJ databases">
        <title>Draft genome of the ectomycorrhizal ascomycete Sphaerosporella brunnea.</title>
        <authorList>
            <consortium name="DOE Joint Genome Institute"/>
            <person name="Benucci G.M."/>
            <person name="Marozzi G."/>
            <person name="Antonielli L."/>
            <person name="Sanchez S."/>
            <person name="Marco P."/>
            <person name="Wang X."/>
            <person name="Falini L.B."/>
            <person name="Barry K."/>
            <person name="Haridas S."/>
            <person name="Lipzen A."/>
            <person name="Labutti K."/>
            <person name="Grigoriev I.V."/>
            <person name="Murat C."/>
            <person name="Martin F."/>
            <person name="Albertini E."/>
            <person name="Donnini D."/>
            <person name="Bonito G."/>
        </authorList>
    </citation>
    <scope>NUCLEOTIDE SEQUENCE [LARGE SCALE GENOMIC DNA]</scope>
    <source>
        <strain evidence="3 4">Sb_GMNB300</strain>
    </source>
</reference>
<dbReference type="InParanoid" id="A0A5J5EHS6"/>
<dbReference type="Pfam" id="PF00232">
    <property type="entry name" value="Glyco_hydro_1"/>
    <property type="match status" value="1"/>
</dbReference>
<dbReference type="InterPro" id="IPR033132">
    <property type="entry name" value="GH_1_N_CS"/>
</dbReference>
<evidence type="ECO:0000256" key="1">
    <source>
        <dbReference type="RuleBase" id="RU003690"/>
    </source>
</evidence>
<dbReference type="PANTHER" id="PTHR10353">
    <property type="entry name" value="GLYCOSYL HYDROLASE"/>
    <property type="match status" value="1"/>
</dbReference>
<evidence type="ECO:0000256" key="2">
    <source>
        <dbReference type="SAM" id="SignalP"/>
    </source>
</evidence>
<dbReference type="Proteomes" id="UP000326924">
    <property type="component" value="Unassembled WGS sequence"/>
</dbReference>
<dbReference type="EMBL" id="VXIS01000320">
    <property type="protein sequence ID" value="KAA8894673.1"/>
    <property type="molecule type" value="Genomic_DNA"/>
</dbReference>
<feature type="signal peptide" evidence="2">
    <location>
        <begin position="1"/>
        <end position="21"/>
    </location>
</feature>
<feature type="chain" id="PRO_5023862778" evidence="2">
    <location>
        <begin position="22"/>
        <end position="581"/>
    </location>
</feature>
<gene>
    <name evidence="3" type="ORF">FN846DRAFT_398431</name>
</gene>
<dbReference type="InterPro" id="IPR017853">
    <property type="entry name" value="GH"/>
</dbReference>
<proteinExistence type="inferred from homology"/>
<keyword evidence="3" id="KW-0378">Hydrolase</keyword>
<evidence type="ECO:0000313" key="4">
    <source>
        <dbReference type="Proteomes" id="UP000326924"/>
    </source>
</evidence>
<comment type="similarity">
    <text evidence="1">Belongs to the glycosyl hydrolase 1 family.</text>
</comment>
<dbReference type="PANTHER" id="PTHR10353:SF53">
    <property type="entry name" value="BETA-1,4-GLUCOSIDASE (EUROFUNG)"/>
    <property type="match status" value="1"/>
</dbReference>
<dbReference type="SUPFAM" id="SSF51445">
    <property type="entry name" value="(Trans)glycosidases"/>
    <property type="match status" value="1"/>
</dbReference>
<sequence length="581" mass="64543">MMFSSASRTLVLALLTLGASASRGGTPTVSYNVSAAETYLPNKDYSNEQLALLWYQVGPVATHPVVTATVEPTPEPSWAGPGEFHPFVASNYPEELAVAKLPPGFNWGMTSSAYQLEGAAKDEGRGPSIWDLLSHRNPNQVADNSTGDVLAQHYYLYKQDFQRLAKYGSPYYSTSISWPRIFPFGKGPINEAGIKHYDDVIAELVKHGIKPALSLFHWDTPLALFNEYGGWTNPKIVDDYLNYAKFVIARYDKHVPVWFTFNEPQYCNWQYSYYPAGILYPSYGIGPGINARFICGHYTLLAHAKLAKWYHNEFKGKGRISFKNSGNYYQPVTNSTGDLEAAKRATDFSIGWFGGPWTDGDYPQSLKDTLGEILPTLSKAEKALIKGSCDFYALDGYTAFYVSELPGGANACARNRSDPNYPECGSSSQVAPNGFSIGPAADAGASWLKSTPTGIRKFLSAITKEIFPAVKDIVVSEFGFAEPFESEYASVPDAIWDLRRTDYIQGFLDNILLAITEDHVNVTGAYIWSIMDNFEWGSGIKTRFGMQYVSYDTLTRTPKASWFQARNWFKRHGGEFLPGAE</sequence>
<dbReference type="GO" id="GO:0005975">
    <property type="term" value="P:carbohydrate metabolic process"/>
    <property type="evidence" value="ECO:0007669"/>
    <property type="project" value="InterPro"/>
</dbReference>
<dbReference type="AlphaFoldDB" id="A0A5J5EHS6"/>
<dbReference type="PRINTS" id="PR00131">
    <property type="entry name" value="GLHYDRLASE1"/>
</dbReference>
<dbReference type="OrthoDB" id="65569at2759"/>
<keyword evidence="2" id="KW-0732">Signal</keyword>
<dbReference type="InterPro" id="IPR001360">
    <property type="entry name" value="Glyco_hydro_1"/>
</dbReference>
<name>A0A5J5EHS6_9PEZI</name>
<dbReference type="GO" id="GO:0008422">
    <property type="term" value="F:beta-glucosidase activity"/>
    <property type="evidence" value="ECO:0007669"/>
    <property type="project" value="TreeGrafter"/>
</dbReference>
<accession>A0A5J5EHS6</accession>
<protein>
    <submittedName>
        <fullName evidence="3">Glycoside hydrolase superfamily</fullName>
    </submittedName>
</protein>
<dbReference type="PROSITE" id="PS00653">
    <property type="entry name" value="GLYCOSYL_HYDROL_F1_2"/>
    <property type="match status" value="1"/>
</dbReference>
<comment type="caution">
    <text evidence="3">The sequence shown here is derived from an EMBL/GenBank/DDBJ whole genome shotgun (WGS) entry which is preliminary data.</text>
</comment>
<dbReference type="Gene3D" id="3.20.20.80">
    <property type="entry name" value="Glycosidases"/>
    <property type="match status" value="1"/>
</dbReference>